<comment type="caution">
    <text evidence="2">The sequence shown here is derived from an EMBL/GenBank/DDBJ whole genome shotgun (WGS) entry which is preliminary data.</text>
</comment>
<gene>
    <name evidence="2" type="ORF">Slati_3845800</name>
</gene>
<dbReference type="PANTHER" id="PTHR33223">
    <property type="entry name" value="CCHC-TYPE DOMAIN-CONTAINING PROTEIN"/>
    <property type="match status" value="1"/>
</dbReference>
<feature type="region of interest" description="Disordered" evidence="1">
    <location>
        <begin position="1"/>
        <end position="30"/>
    </location>
</feature>
<name>A0AAW2TLK0_9LAMI</name>
<dbReference type="EMBL" id="JACGWN010000014">
    <property type="protein sequence ID" value="KAL0405319.1"/>
    <property type="molecule type" value="Genomic_DNA"/>
</dbReference>
<evidence type="ECO:0008006" key="3">
    <source>
        <dbReference type="Google" id="ProtNLM"/>
    </source>
</evidence>
<reference evidence="2" key="2">
    <citation type="journal article" date="2024" name="Plant">
        <title>Genomic evolution and insights into agronomic trait innovations of Sesamum species.</title>
        <authorList>
            <person name="Miao H."/>
            <person name="Wang L."/>
            <person name="Qu L."/>
            <person name="Liu H."/>
            <person name="Sun Y."/>
            <person name="Le M."/>
            <person name="Wang Q."/>
            <person name="Wei S."/>
            <person name="Zheng Y."/>
            <person name="Lin W."/>
            <person name="Duan Y."/>
            <person name="Cao H."/>
            <person name="Xiong S."/>
            <person name="Wang X."/>
            <person name="Wei L."/>
            <person name="Li C."/>
            <person name="Ma Q."/>
            <person name="Ju M."/>
            <person name="Zhao R."/>
            <person name="Li G."/>
            <person name="Mu C."/>
            <person name="Tian Q."/>
            <person name="Mei H."/>
            <person name="Zhang T."/>
            <person name="Gao T."/>
            <person name="Zhang H."/>
        </authorList>
    </citation>
    <scope>NUCLEOTIDE SEQUENCE</scope>
    <source>
        <strain evidence="2">KEN1</strain>
    </source>
</reference>
<accession>A0AAW2TLK0</accession>
<dbReference type="PANTHER" id="PTHR33223:SF10">
    <property type="entry name" value="AMINOTRANSFERASE-LIKE PLANT MOBILE DOMAIN-CONTAINING PROTEIN"/>
    <property type="match status" value="1"/>
</dbReference>
<organism evidence="2">
    <name type="scientific">Sesamum latifolium</name>
    <dbReference type="NCBI Taxonomy" id="2727402"/>
    <lineage>
        <taxon>Eukaryota</taxon>
        <taxon>Viridiplantae</taxon>
        <taxon>Streptophyta</taxon>
        <taxon>Embryophyta</taxon>
        <taxon>Tracheophyta</taxon>
        <taxon>Spermatophyta</taxon>
        <taxon>Magnoliopsida</taxon>
        <taxon>eudicotyledons</taxon>
        <taxon>Gunneridae</taxon>
        <taxon>Pentapetalae</taxon>
        <taxon>asterids</taxon>
        <taxon>lamiids</taxon>
        <taxon>Lamiales</taxon>
        <taxon>Pedaliaceae</taxon>
        <taxon>Sesamum</taxon>
    </lineage>
</organism>
<feature type="region of interest" description="Disordered" evidence="1">
    <location>
        <begin position="87"/>
        <end position="106"/>
    </location>
</feature>
<protein>
    <recommendedName>
        <fullName evidence="3">Retrotransposon gag domain-containing protein</fullName>
    </recommendedName>
</protein>
<dbReference type="AlphaFoldDB" id="A0AAW2TLK0"/>
<feature type="non-terminal residue" evidence="2">
    <location>
        <position position="296"/>
    </location>
</feature>
<sequence length="296" mass="32677">MANSNDEGDQGSYGGNSSLPPGSDPVVSHVDPILGNIGITWPDPVLGVDTSTPVPAPNQTVRPAVLNPLLCEQLRQFIMDTVNSALRGSQTSGAGPPPQAKRGGTQQLRIDEQASPELQQDRPLPTDFRVKETVGHPPPDIWQSLKREIVELRPQVTKETLSTKRGVPFSEQIMTEELPIDFRTPAHSPAYEGSTDSAEHIRKFENAAMLHSRKYKKSTISLFGIKQEEKETLRTYIQRFNTAVLEVPTPHQEVLVSSFTQGHRGGPLFESLAKRAAIDFLDVLAHMKKYMNLKDA</sequence>
<proteinExistence type="predicted"/>
<evidence type="ECO:0000313" key="2">
    <source>
        <dbReference type="EMBL" id="KAL0405319.1"/>
    </source>
</evidence>
<evidence type="ECO:0000256" key="1">
    <source>
        <dbReference type="SAM" id="MobiDB-lite"/>
    </source>
</evidence>
<reference evidence="2" key="1">
    <citation type="submission" date="2020-06" db="EMBL/GenBank/DDBJ databases">
        <authorList>
            <person name="Li T."/>
            <person name="Hu X."/>
            <person name="Zhang T."/>
            <person name="Song X."/>
            <person name="Zhang H."/>
            <person name="Dai N."/>
            <person name="Sheng W."/>
            <person name="Hou X."/>
            <person name="Wei L."/>
        </authorList>
    </citation>
    <scope>NUCLEOTIDE SEQUENCE</scope>
    <source>
        <strain evidence="2">KEN1</strain>
        <tissue evidence="2">Leaf</tissue>
    </source>
</reference>